<dbReference type="EMBL" id="MFZG01000002">
    <property type="protein sequence ID" value="OGK17648.1"/>
    <property type="molecule type" value="Genomic_DNA"/>
</dbReference>
<evidence type="ECO:0000256" key="5">
    <source>
        <dbReference type="ARBA" id="ARBA00022985"/>
    </source>
</evidence>
<proteinExistence type="predicted"/>
<evidence type="ECO:0000313" key="11">
    <source>
        <dbReference type="Proteomes" id="UP000177208"/>
    </source>
</evidence>
<evidence type="ECO:0000256" key="7">
    <source>
        <dbReference type="ARBA" id="ARBA00023136"/>
    </source>
</evidence>
<keyword evidence="5" id="KW-0448">Lipopolysaccharide biosynthesis</keyword>
<dbReference type="GO" id="GO:0016757">
    <property type="term" value="F:glycosyltransferase activity"/>
    <property type="evidence" value="ECO:0007669"/>
    <property type="project" value="UniProtKB-KW"/>
</dbReference>
<evidence type="ECO:0000256" key="1">
    <source>
        <dbReference type="ARBA" id="ARBA00022475"/>
    </source>
</evidence>
<dbReference type="GO" id="GO:0009103">
    <property type="term" value="P:lipopolysaccharide biosynthetic process"/>
    <property type="evidence" value="ECO:0007669"/>
    <property type="project" value="UniProtKB-KW"/>
</dbReference>
<evidence type="ECO:0000256" key="6">
    <source>
        <dbReference type="ARBA" id="ARBA00022989"/>
    </source>
</evidence>
<dbReference type="SUPFAM" id="SSF53448">
    <property type="entry name" value="Nucleotide-diphospho-sugar transferases"/>
    <property type="match status" value="1"/>
</dbReference>
<evidence type="ECO:0000259" key="9">
    <source>
        <dbReference type="Pfam" id="PF00535"/>
    </source>
</evidence>
<dbReference type="AlphaFoldDB" id="A0A1F7GFC8"/>
<dbReference type="GO" id="GO:0005886">
    <property type="term" value="C:plasma membrane"/>
    <property type="evidence" value="ECO:0007669"/>
    <property type="project" value="TreeGrafter"/>
</dbReference>
<dbReference type="PANTHER" id="PTHR48090">
    <property type="entry name" value="UNDECAPRENYL-PHOSPHATE 4-DEOXY-4-FORMAMIDO-L-ARABINOSE TRANSFERASE-RELATED"/>
    <property type="match status" value="1"/>
</dbReference>
<feature type="domain" description="Glycosyltransferase 2-like" evidence="9">
    <location>
        <begin position="7"/>
        <end position="170"/>
    </location>
</feature>
<keyword evidence="6 8" id="KW-1133">Transmembrane helix</keyword>
<keyword evidence="4 8" id="KW-0812">Transmembrane</keyword>
<keyword evidence="3" id="KW-0808">Transferase</keyword>
<comment type="caution">
    <text evidence="10">The sequence shown here is derived from an EMBL/GenBank/DDBJ whole genome shotgun (WGS) entry which is preliminary data.</text>
</comment>
<evidence type="ECO:0000256" key="2">
    <source>
        <dbReference type="ARBA" id="ARBA00022676"/>
    </source>
</evidence>
<dbReference type="Gene3D" id="3.90.550.10">
    <property type="entry name" value="Spore Coat Polysaccharide Biosynthesis Protein SpsA, Chain A"/>
    <property type="match status" value="1"/>
</dbReference>
<organism evidence="10 11">
    <name type="scientific">Candidatus Roizmanbacteria bacterium RIFCSPHIGHO2_01_FULL_39_12c</name>
    <dbReference type="NCBI Taxonomy" id="1802031"/>
    <lineage>
        <taxon>Bacteria</taxon>
        <taxon>Candidatus Roizmaniibacteriota</taxon>
    </lineage>
</organism>
<feature type="transmembrane region" description="Helical" evidence="8">
    <location>
        <begin position="236"/>
        <end position="255"/>
    </location>
</feature>
<protein>
    <recommendedName>
        <fullName evidence="9">Glycosyltransferase 2-like domain-containing protein</fullName>
    </recommendedName>
</protein>
<gene>
    <name evidence="10" type="ORF">A2774_03605</name>
</gene>
<feature type="transmembrane region" description="Helical" evidence="8">
    <location>
        <begin position="267"/>
        <end position="291"/>
    </location>
</feature>
<reference evidence="10 11" key="1">
    <citation type="journal article" date="2016" name="Nat. Commun.">
        <title>Thousands of microbial genomes shed light on interconnected biogeochemical processes in an aquifer system.</title>
        <authorList>
            <person name="Anantharaman K."/>
            <person name="Brown C.T."/>
            <person name="Hug L.A."/>
            <person name="Sharon I."/>
            <person name="Castelle C.J."/>
            <person name="Probst A.J."/>
            <person name="Thomas B.C."/>
            <person name="Singh A."/>
            <person name="Wilkins M.J."/>
            <person name="Karaoz U."/>
            <person name="Brodie E.L."/>
            <person name="Williams K.H."/>
            <person name="Hubbard S.S."/>
            <person name="Banfield J.F."/>
        </authorList>
    </citation>
    <scope>NUCLEOTIDE SEQUENCE [LARGE SCALE GENOMIC DNA]</scope>
</reference>
<dbReference type="InterPro" id="IPR029044">
    <property type="entry name" value="Nucleotide-diphossugar_trans"/>
</dbReference>
<dbReference type="CDD" id="cd04187">
    <property type="entry name" value="DPM1_like_bac"/>
    <property type="match status" value="1"/>
</dbReference>
<dbReference type="Proteomes" id="UP000177208">
    <property type="component" value="Unassembled WGS sequence"/>
</dbReference>
<evidence type="ECO:0000256" key="3">
    <source>
        <dbReference type="ARBA" id="ARBA00022679"/>
    </source>
</evidence>
<keyword evidence="7 8" id="KW-0472">Membrane</keyword>
<dbReference type="InterPro" id="IPR001173">
    <property type="entry name" value="Glyco_trans_2-like"/>
</dbReference>
<evidence type="ECO:0000256" key="8">
    <source>
        <dbReference type="SAM" id="Phobius"/>
    </source>
</evidence>
<dbReference type="InterPro" id="IPR050256">
    <property type="entry name" value="Glycosyltransferase_2"/>
</dbReference>
<name>A0A1F7GFC8_9BACT</name>
<accession>A0A1F7GFC8</accession>
<dbReference type="PANTHER" id="PTHR48090:SF3">
    <property type="entry name" value="UNDECAPRENYL-PHOSPHATE 4-DEOXY-4-FORMAMIDO-L-ARABINOSE TRANSFERASE"/>
    <property type="match status" value="1"/>
</dbReference>
<dbReference type="Pfam" id="PF00535">
    <property type="entry name" value="Glycos_transf_2"/>
    <property type="match status" value="1"/>
</dbReference>
<keyword evidence="1" id="KW-1003">Cell membrane</keyword>
<evidence type="ECO:0000256" key="4">
    <source>
        <dbReference type="ARBA" id="ARBA00022692"/>
    </source>
</evidence>
<keyword evidence="2" id="KW-0328">Glycosyltransferase</keyword>
<evidence type="ECO:0000313" key="10">
    <source>
        <dbReference type="EMBL" id="OGK17648.1"/>
    </source>
</evidence>
<sequence length="311" mass="36402">MKKKLISVIIPCYNEQDNILPMYRRLTKIFAKLAYAHEIIYIDNNSEDSSEKIFTVLAGKDKKVKVIFMSRNFGSPQPSFLAGLEYAKGNAAVFLHGDIQDPPELIPKFVRQWERGYAVVYGVRKHRKGYNFLMNFFYKAFYFLLRKLSYIQIPLDAGEFSLVDKKVMTELLKIEEYDYYLRCLRAFVGFRQTGIIYQREARERGRSTESFWSGLWWAKTIIVNFSFRPLEWISQLAFIIVVVSFVSLIGFLIFYRINPNSPKGIPTLFVVILFLGGVQLLSISVIAEYLAKIFLEVKRRPRYIIRKVINQ</sequence>